<feature type="region of interest" description="Disordered" evidence="1">
    <location>
        <begin position="178"/>
        <end position="198"/>
    </location>
</feature>
<protein>
    <submittedName>
        <fullName evidence="2">Uncharacterized protein</fullName>
    </submittedName>
</protein>
<sequence length="301" mass="33551">MRRSAKELGKVVEGMDEDDASCQPCEVKNLLSTMVRVFDRLANLVASRDTALDDISALQGALQTARKEQHRLQTEMMQTERDAHDALNTAEAAAGQIKEARKEIQELRREQKAQQRRRDLQASEKAKETETLYETIRAHKAKEIKQAARIRELKQQLAAAEEVASANHNISAFVTPRASRAAPHYARSPRRPESTSSVAILEEARDSELSTCKLDFSDPLPLPALLPTSPKDISEQPLVLQPQFTSDWNLKPPPSKAKRKRVLSSGTGPESSRPPFPITLNDKGRPTGPVRLGSRQRERIG</sequence>
<dbReference type="GeneID" id="72008583"/>
<dbReference type="RefSeq" id="XP_047775557.1">
    <property type="nucleotide sequence ID" value="XM_047927851.1"/>
</dbReference>
<comment type="caution">
    <text evidence="2">The sequence shown here is derived from an EMBL/GenBank/DDBJ whole genome shotgun (WGS) entry which is preliminary data.</text>
</comment>
<evidence type="ECO:0000256" key="1">
    <source>
        <dbReference type="SAM" id="MobiDB-lite"/>
    </source>
</evidence>
<dbReference type="Proteomes" id="UP000814176">
    <property type="component" value="Unassembled WGS sequence"/>
</dbReference>
<proteinExistence type="predicted"/>
<evidence type="ECO:0000313" key="3">
    <source>
        <dbReference type="Proteomes" id="UP000814176"/>
    </source>
</evidence>
<dbReference type="EMBL" id="JADCUA010000021">
    <property type="protein sequence ID" value="KAH9832639.1"/>
    <property type="molecule type" value="Genomic_DNA"/>
</dbReference>
<name>A0ABQ8K6C3_9APHY</name>
<reference evidence="2 3" key="1">
    <citation type="journal article" date="2021" name="Environ. Microbiol.">
        <title>Gene family expansions and transcriptome signatures uncover fungal adaptations to wood decay.</title>
        <authorList>
            <person name="Hage H."/>
            <person name="Miyauchi S."/>
            <person name="Viragh M."/>
            <person name="Drula E."/>
            <person name="Min B."/>
            <person name="Chaduli D."/>
            <person name="Navarro D."/>
            <person name="Favel A."/>
            <person name="Norest M."/>
            <person name="Lesage-Meessen L."/>
            <person name="Balint B."/>
            <person name="Merenyi Z."/>
            <person name="de Eugenio L."/>
            <person name="Morin E."/>
            <person name="Martinez A.T."/>
            <person name="Baldrian P."/>
            <person name="Stursova M."/>
            <person name="Martinez M.J."/>
            <person name="Novotny C."/>
            <person name="Magnuson J.K."/>
            <person name="Spatafora J.W."/>
            <person name="Maurice S."/>
            <person name="Pangilinan J."/>
            <person name="Andreopoulos W."/>
            <person name="LaButti K."/>
            <person name="Hundley H."/>
            <person name="Na H."/>
            <person name="Kuo A."/>
            <person name="Barry K."/>
            <person name="Lipzen A."/>
            <person name="Henrissat B."/>
            <person name="Riley R."/>
            <person name="Ahrendt S."/>
            <person name="Nagy L.G."/>
            <person name="Grigoriev I.V."/>
            <person name="Martin F."/>
            <person name="Rosso M.N."/>
        </authorList>
    </citation>
    <scope>NUCLEOTIDE SEQUENCE [LARGE SCALE GENOMIC DNA]</scope>
    <source>
        <strain evidence="2 3">CIRM-BRFM 1785</strain>
    </source>
</reference>
<accession>A0ABQ8K6C3</accession>
<evidence type="ECO:0000313" key="2">
    <source>
        <dbReference type="EMBL" id="KAH9832639.1"/>
    </source>
</evidence>
<keyword evidence="3" id="KW-1185">Reference proteome</keyword>
<feature type="region of interest" description="Disordered" evidence="1">
    <location>
        <begin position="104"/>
        <end position="128"/>
    </location>
</feature>
<organism evidence="2 3">
    <name type="scientific">Rhodofomes roseus</name>
    <dbReference type="NCBI Taxonomy" id="34475"/>
    <lineage>
        <taxon>Eukaryota</taxon>
        <taxon>Fungi</taxon>
        <taxon>Dikarya</taxon>
        <taxon>Basidiomycota</taxon>
        <taxon>Agaricomycotina</taxon>
        <taxon>Agaricomycetes</taxon>
        <taxon>Polyporales</taxon>
        <taxon>Rhodofomes</taxon>
    </lineage>
</organism>
<feature type="region of interest" description="Disordered" evidence="1">
    <location>
        <begin position="240"/>
        <end position="301"/>
    </location>
</feature>
<gene>
    <name evidence="2" type="ORF">C8Q71DRAFT_861021</name>
</gene>